<feature type="transmembrane region" description="Helical" evidence="7">
    <location>
        <begin position="137"/>
        <end position="160"/>
    </location>
</feature>
<name>A0A511DTX9_9PSEU</name>
<dbReference type="GO" id="GO:0055085">
    <property type="term" value="P:transmembrane transport"/>
    <property type="evidence" value="ECO:0007669"/>
    <property type="project" value="InterPro"/>
</dbReference>
<keyword evidence="2 7" id="KW-0813">Transport</keyword>
<feature type="transmembrane region" description="Helical" evidence="7">
    <location>
        <begin position="276"/>
        <end position="302"/>
    </location>
</feature>
<comment type="caution">
    <text evidence="9">The sequence shown here is derived from an EMBL/GenBank/DDBJ whole genome shotgun (WGS) entry which is preliminary data.</text>
</comment>
<feature type="transmembrane region" description="Helical" evidence="7">
    <location>
        <begin position="230"/>
        <end position="256"/>
    </location>
</feature>
<dbReference type="Pfam" id="PF00528">
    <property type="entry name" value="BPD_transp_1"/>
    <property type="match status" value="1"/>
</dbReference>
<keyword evidence="5 7" id="KW-1133">Transmembrane helix</keyword>
<keyword evidence="10" id="KW-1185">Reference proteome</keyword>
<dbReference type="PANTHER" id="PTHR43163">
    <property type="entry name" value="DIPEPTIDE TRANSPORT SYSTEM PERMEASE PROTEIN DPPB-RELATED"/>
    <property type="match status" value="1"/>
</dbReference>
<comment type="similarity">
    <text evidence="7">Belongs to the binding-protein-dependent transport system permease family.</text>
</comment>
<dbReference type="InterPro" id="IPR035906">
    <property type="entry name" value="MetI-like_sf"/>
</dbReference>
<evidence type="ECO:0000313" key="10">
    <source>
        <dbReference type="Proteomes" id="UP000321685"/>
    </source>
</evidence>
<feature type="transmembrane region" description="Helical" evidence="7">
    <location>
        <begin position="172"/>
        <end position="192"/>
    </location>
</feature>
<dbReference type="AlphaFoldDB" id="A0A511DTX9"/>
<dbReference type="InterPro" id="IPR000515">
    <property type="entry name" value="MetI-like"/>
</dbReference>
<organism evidence="9 10">
    <name type="scientific">Pseudonocardia sulfidoxydans NBRC 16205</name>
    <dbReference type="NCBI Taxonomy" id="1223511"/>
    <lineage>
        <taxon>Bacteria</taxon>
        <taxon>Bacillati</taxon>
        <taxon>Actinomycetota</taxon>
        <taxon>Actinomycetes</taxon>
        <taxon>Pseudonocardiales</taxon>
        <taxon>Pseudonocardiaceae</taxon>
        <taxon>Pseudonocardia</taxon>
    </lineage>
</organism>
<dbReference type="Proteomes" id="UP000321685">
    <property type="component" value="Unassembled WGS sequence"/>
</dbReference>
<evidence type="ECO:0000256" key="5">
    <source>
        <dbReference type="ARBA" id="ARBA00022989"/>
    </source>
</evidence>
<comment type="subcellular location">
    <subcellularLocation>
        <location evidence="1 7">Cell membrane</location>
        <topology evidence="1 7">Multi-pass membrane protein</topology>
    </subcellularLocation>
</comment>
<evidence type="ECO:0000256" key="3">
    <source>
        <dbReference type="ARBA" id="ARBA00022475"/>
    </source>
</evidence>
<keyword evidence="4 7" id="KW-0812">Transmembrane</keyword>
<reference evidence="9 10" key="1">
    <citation type="submission" date="2019-07" db="EMBL/GenBank/DDBJ databases">
        <title>Whole genome shotgun sequence of Pseudonocardia sulfidoxydans NBRC 16205.</title>
        <authorList>
            <person name="Hosoyama A."/>
            <person name="Uohara A."/>
            <person name="Ohji S."/>
            <person name="Ichikawa N."/>
        </authorList>
    </citation>
    <scope>NUCLEOTIDE SEQUENCE [LARGE SCALE GENOMIC DNA]</scope>
    <source>
        <strain evidence="9 10">NBRC 16205</strain>
    </source>
</reference>
<dbReference type="Gene3D" id="1.10.3720.10">
    <property type="entry name" value="MetI-like"/>
    <property type="match status" value="1"/>
</dbReference>
<dbReference type="Pfam" id="PF19300">
    <property type="entry name" value="BPD_transp_1_N"/>
    <property type="match status" value="1"/>
</dbReference>
<dbReference type="GO" id="GO:0005886">
    <property type="term" value="C:plasma membrane"/>
    <property type="evidence" value="ECO:0007669"/>
    <property type="project" value="UniProtKB-SubCell"/>
</dbReference>
<accession>A0A511DTX9</accession>
<dbReference type="EMBL" id="BJVJ01000096">
    <property type="protein sequence ID" value="GEL26548.1"/>
    <property type="molecule type" value="Genomic_DNA"/>
</dbReference>
<dbReference type="CDD" id="cd06261">
    <property type="entry name" value="TM_PBP2"/>
    <property type="match status" value="1"/>
</dbReference>
<evidence type="ECO:0000256" key="2">
    <source>
        <dbReference type="ARBA" id="ARBA00022448"/>
    </source>
</evidence>
<feature type="domain" description="ABC transmembrane type-1" evidence="8">
    <location>
        <begin position="98"/>
        <end position="299"/>
    </location>
</feature>
<dbReference type="PROSITE" id="PS50928">
    <property type="entry name" value="ABC_TM1"/>
    <property type="match status" value="1"/>
</dbReference>
<dbReference type="PANTHER" id="PTHR43163:SF6">
    <property type="entry name" value="DIPEPTIDE TRANSPORT SYSTEM PERMEASE PROTEIN DPPB-RELATED"/>
    <property type="match status" value="1"/>
</dbReference>
<dbReference type="OrthoDB" id="147639at2"/>
<evidence type="ECO:0000256" key="4">
    <source>
        <dbReference type="ARBA" id="ARBA00022692"/>
    </source>
</evidence>
<dbReference type="InterPro" id="IPR045621">
    <property type="entry name" value="BPD_transp_1_N"/>
</dbReference>
<evidence type="ECO:0000256" key="1">
    <source>
        <dbReference type="ARBA" id="ARBA00004651"/>
    </source>
</evidence>
<evidence type="ECO:0000256" key="6">
    <source>
        <dbReference type="ARBA" id="ARBA00023136"/>
    </source>
</evidence>
<keyword evidence="6 7" id="KW-0472">Membrane</keyword>
<protein>
    <submittedName>
        <fullName evidence="9">Peptide ABC transporter permease</fullName>
    </submittedName>
</protein>
<proteinExistence type="inferred from homology"/>
<evidence type="ECO:0000256" key="7">
    <source>
        <dbReference type="RuleBase" id="RU363032"/>
    </source>
</evidence>
<sequence length="308" mass="33182">MGAYVVRRLVAVIPIMLGVALIAFLLLHLAPGDPISLLVSNFDQGAPPDLVNQLRERYGLNDPLWLQYVHYVWDAVRGDLGTSIFTGRPVTQMILDAAPYTAALAGASIVIAVVLGVTLGVVAAVRRGTWWDNASIGVSLFGLSIPQFWFGMMAVLIFAVNLHWFPSSGSGSFSHLVLPALVLGISASAAIARLTRSAMLEVLGEQYIVTARAKGLREVTIISGHALKNAFIPVLTLIGLQFGRLLGGTVIMETIFNRQGLGTLMLTSITRSDFPLLQGTLMVVAAVYVLLNIAVDVSYAWFDPRVRL</sequence>
<feature type="transmembrane region" description="Helical" evidence="7">
    <location>
        <begin position="102"/>
        <end position="125"/>
    </location>
</feature>
<gene>
    <name evidence="9" type="ORF">PSU4_55020</name>
</gene>
<dbReference type="RefSeq" id="WP_147114765.1">
    <property type="nucleotide sequence ID" value="NZ_BJVJ01000096.1"/>
</dbReference>
<keyword evidence="3" id="KW-1003">Cell membrane</keyword>
<dbReference type="SUPFAM" id="SSF161098">
    <property type="entry name" value="MetI-like"/>
    <property type="match status" value="1"/>
</dbReference>
<evidence type="ECO:0000313" key="9">
    <source>
        <dbReference type="EMBL" id="GEL26548.1"/>
    </source>
</evidence>
<feature type="transmembrane region" description="Helical" evidence="7">
    <location>
        <begin position="9"/>
        <end position="30"/>
    </location>
</feature>
<evidence type="ECO:0000259" key="8">
    <source>
        <dbReference type="PROSITE" id="PS50928"/>
    </source>
</evidence>